<sequence length="68" mass="8215">MLQFRRQNARFFSNATRVMKGEFKSTPNTTFKIRPMRTDEIPQVVKLTSRDHFQYPLSTLKFWHTRPP</sequence>
<dbReference type="EMBL" id="BMAV01018223">
    <property type="protein sequence ID" value="GFY70409.1"/>
    <property type="molecule type" value="Genomic_DNA"/>
</dbReference>
<keyword evidence="2" id="KW-1185">Reference proteome</keyword>
<accession>A0A8X6YIX5</accession>
<proteinExistence type="predicted"/>
<dbReference type="AlphaFoldDB" id="A0A8X6YIX5"/>
<feature type="non-terminal residue" evidence="1">
    <location>
        <position position="68"/>
    </location>
</feature>
<reference evidence="1" key="1">
    <citation type="submission" date="2020-08" db="EMBL/GenBank/DDBJ databases">
        <title>Multicomponent nature underlies the extraordinary mechanical properties of spider dragline silk.</title>
        <authorList>
            <person name="Kono N."/>
            <person name="Nakamura H."/>
            <person name="Mori M."/>
            <person name="Yoshida Y."/>
            <person name="Ohtoshi R."/>
            <person name="Malay A.D."/>
            <person name="Moran D.A.P."/>
            <person name="Tomita M."/>
            <person name="Numata K."/>
            <person name="Arakawa K."/>
        </authorList>
    </citation>
    <scope>NUCLEOTIDE SEQUENCE</scope>
</reference>
<evidence type="ECO:0000313" key="1">
    <source>
        <dbReference type="EMBL" id="GFY70409.1"/>
    </source>
</evidence>
<gene>
    <name evidence="1" type="ORF">TNIN_258141</name>
</gene>
<dbReference type="Proteomes" id="UP000886998">
    <property type="component" value="Unassembled WGS sequence"/>
</dbReference>
<protein>
    <submittedName>
        <fullName evidence="1">Uncharacterized protein</fullName>
    </submittedName>
</protein>
<evidence type="ECO:0000313" key="2">
    <source>
        <dbReference type="Proteomes" id="UP000886998"/>
    </source>
</evidence>
<name>A0A8X6YIX5_9ARAC</name>
<organism evidence="1 2">
    <name type="scientific">Trichonephila inaurata madagascariensis</name>
    <dbReference type="NCBI Taxonomy" id="2747483"/>
    <lineage>
        <taxon>Eukaryota</taxon>
        <taxon>Metazoa</taxon>
        <taxon>Ecdysozoa</taxon>
        <taxon>Arthropoda</taxon>
        <taxon>Chelicerata</taxon>
        <taxon>Arachnida</taxon>
        <taxon>Araneae</taxon>
        <taxon>Araneomorphae</taxon>
        <taxon>Entelegynae</taxon>
        <taxon>Araneoidea</taxon>
        <taxon>Nephilidae</taxon>
        <taxon>Trichonephila</taxon>
        <taxon>Trichonephila inaurata</taxon>
    </lineage>
</organism>
<comment type="caution">
    <text evidence="1">The sequence shown here is derived from an EMBL/GenBank/DDBJ whole genome shotgun (WGS) entry which is preliminary data.</text>
</comment>